<gene>
    <name evidence="1" type="ORF">CRI94_06240</name>
</gene>
<comment type="caution">
    <text evidence="1">The sequence shown here is derived from an EMBL/GenBank/DDBJ whole genome shotgun (WGS) entry which is preliminary data.</text>
</comment>
<reference evidence="1 2" key="1">
    <citation type="submission" date="2017-10" db="EMBL/GenBank/DDBJ databases">
        <title>Draft genome of Longibacter Salinarum.</title>
        <authorList>
            <person name="Goh K.M."/>
            <person name="Shamsir M.S."/>
            <person name="Lim S.W."/>
        </authorList>
    </citation>
    <scope>NUCLEOTIDE SEQUENCE [LARGE SCALE GENOMIC DNA]</scope>
    <source>
        <strain evidence="1 2">KCTC 52045</strain>
    </source>
</reference>
<proteinExistence type="predicted"/>
<protein>
    <submittedName>
        <fullName evidence="1">Uncharacterized protein</fullName>
    </submittedName>
</protein>
<sequence>MVQRFVFRVQCSGFSVQGSLFSVRATALLQSLKLIPEFPIPNSQFQIPNPESPIPNPQSRIPNPQCVIANPKRFASVETSPCARRVLLIPITVTDFLRPARRLCRPRR</sequence>
<dbReference type="Proteomes" id="UP000220102">
    <property type="component" value="Unassembled WGS sequence"/>
</dbReference>
<dbReference type="AlphaFoldDB" id="A0A2A8D1U7"/>
<name>A0A2A8D1U7_9BACT</name>
<evidence type="ECO:0000313" key="2">
    <source>
        <dbReference type="Proteomes" id="UP000220102"/>
    </source>
</evidence>
<accession>A0A2A8D1U7</accession>
<dbReference type="EMBL" id="PDEQ01000002">
    <property type="protein sequence ID" value="PEN14618.1"/>
    <property type="molecule type" value="Genomic_DNA"/>
</dbReference>
<organism evidence="1 2">
    <name type="scientific">Longibacter salinarum</name>
    <dbReference type="NCBI Taxonomy" id="1850348"/>
    <lineage>
        <taxon>Bacteria</taxon>
        <taxon>Pseudomonadati</taxon>
        <taxon>Rhodothermota</taxon>
        <taxon>Rhodothermia</taxon>
        <taxon>Rhodothermales</taxon>
        <taxon>Salisaetaceae</taxon>
        <taxon>Longibacter</taxon>
    </lineage>
</organism>
<evidence type="ECO:0000313" key="1">
    <source>
        <dbReference type="EMBL" id="PEN14618.1"/>
    </source>
</evidence>
<keyword evidence="2" id="KW-1185">Reference proteome</keyword>